<protein>
    <submittedName>
        <fullName evidence="1">Signal peptidase complex catalytic subunit SEC11-like protein 2</fullName>
    </submittedName>
</protein>
<name>A0ACC3YZS1_COLTU</name>
<organism evidence="1 2">
    <name type="scientific">Colletotrichum truncatum</name>
    <name type="common">Anthracnose fungus</name>
    <name type="synonym">Colletotrichum capsici</name>
    <dbReference type="NCBI Taxonomy" id="5467"/>
    <lineage>
        <taxon>Eukaryota</taxon>
        <taxon>Fungi</taxon>
        <taxon>Dikarya</taxon>
        <taxon>Ascomycota</taxon>
        <taxon>Pezizomycotina</taxon>
        <taxon>Sordariomycetes</taxon>
        <taxon>Hypocreomycetidae</taxon>
        <taxon>Glomerellales</taxon>
        <taxon>Glomerellaceae</taxon>
        <taxon>Colletotrichum</taxon>
        <taxon>Colletotrichum truncatum species complex</taxon>
    </lineage>
</organism>
<evidence type="ECO:0000313" key="1">
    <source>
        <dbReference type="EMBL" id="KAL0937007.1"/>
    </source>
</evidence>
<accession>A0ACC3YZS1</accession>
<gene>
    <name evidence="1" type="ORF">CTRU02_209223</name>
</gene>
<comment type="caution">
    <text evidence="1">The sequence shown here is derived from an EMBL/GenBank/DDBJ whole genome shotgun (WGS) entry which is preliminary data.</text>
</comment>
<reference evidence="1 2" key="1">
    <citation type="journal article" date="2020" name="Phytopathology">
        <title>Genome Sequence Resources of Colletotrichum truncatum, C. plurivorum, C. musicola, and C. sojae: Four Species Pathogenic to Soybean (Glycine max).</title>
        <authorList>
            <person name="Rogerio F."/>
            <person name="Boufleur T.R."/>
            <person name="Ciampi-Guillardi M."/>
            <person name="Sukno S.A."/>
            <person name="Thon M.R."/>
            <person name="Massola Junior N.S."/>
            <person name="Baroncelli R."/>
        </authorList>
    </citation>
    <scope>NUCLEOTIDE SEQUENCE [LARGE SCALE GENOMIC DNA]</scope>
    <source>
        <strain evidence="1 2">CMES1059</strain>
    </source>
</reference>
<keyword evidence="2" id="KW-1185">Reference proteome</keyword>
<dbReference type="Proteomes" id="UP000805649">
    <property type="component" value="Unassembled WGS sequence"/>
</dbReference>
<proteinExistence type="predicted"/>
<dbReference type="EMBL" id="VUJX02000005">
    <property type="protein sequence ID" value="KAL0937007.1"/>
    <property type="molecule type" value="Genomic_DNA"/>
</dbReference>
<sequence length="152" mass="17103">MYSKLISALPVITVIGSTFMAWKLLCLTLNCSNPAMVVLSESMYPAFSRGDVIFLSNWKEELEVGDIPVVWFEGHQLPMVHRAIAVLYDDSGRQSILTKGDNNRLTDEMLYPFGQDYVLREQVVGLVVGYMPYVGWITLAARTFSGYKQLLA</sequence>
<evidence type="ECO:0000313" key="2">
    <source>
        <dbReference type="Proteomes" id="UP000805649"/>
    </source>
</evidence>